<keyword evidence="10" id="KW-0443">Lipid metabolism</keyword>
<keyword evidence="12" id="KW-0594">Phospholipid biosynthesis</keyword>
<keyword evidence="9 16" id="KW-1133">Transmembrane helix</keyword>
<proteinExistence type="inferred from homology"/>
<dbReference type="NCBIfam" id="TIGR00473">
    <property type="entry name" value="pssA"/>
    <property type="match status" value="1"/>
</dbReference>
<feature type="transmembrane region" description="Helical" evidence="16">
    <location>
        <begin position="116"/>
        <end position="138"/>
    </location>
</feature>
<feature type="transmembrane region" description="Helical" evidence="16">
    <location>
        <begin position="190"/>
        <end position="210"/>
    </location>
</feature>
<evidence type="ECO:0000313" key="18">
    <source>
        <dbReference type="Proteomes" id="UP000540989"/>
    </source>
</evidence>
<dbReference type="InterPro" id="IPR048254">
    <property type="entry name" value="CDP_ALCOHOL_P_TRANSF_CS"/>
</dbReference>
<protein>
    <recommendedName>
        <fullName evidence="5">CDP-diacylglycerol--serine O-phosphatidyltransferase</fullName>
        <ecNumber evidence="4">2.7.8.8</ecNumber>
    </recommendedName>
    <alternativeName>
        <fullName evidence="14">Phosphatidylserine synthase</fullName>
    </alternativeName>
</protein>
<dbReference type="GO" id="GO:0008654">
    <property type="term" value="P:phospholipid biosynthetic process"/>
    <property type="evidence" value="ECO:0007669"/>
    <property type="project" value="UniProtKB-KW"/>
</dbReference>
<gene>
    <name evidence="17" type="ORF">HDF16_004256</name>
</gene>
<evidence type="ECO:0000256" key="6">
    <source>
        <dbReference type="ARBA" id="ARBA00022516"/>
    </source>
</evidence>
<evidence type="ECO:0000256" key="2">
    <source>
        <dbReference type="ARBA" id="ARBA00004127"/>
    </source>
</evidence>
<dbReference type="PANTHER" id="PTHR14269">
    <property type="entry name" value="CDP-DIACYLGLYCEROL--GLYCEROL-3-PHOSPHATE 3-PHOSPHATIDYLTRANSFERASE-RELATED"/>
    <property type="match status" value="1"/>
</dbReference>
<dbReference type="InterPro" id="IPR050324">
    <property type="entry name" value="CDP-alcohol_PTase-I"/>
</dbReference>
<feature type="transmembrane region" description="Helical" evidence="16">
    <location>
        <begin position="47"/>
        <end position="66"/>
    </location>
</feature>
<comment type="caution">
    <text evidence="17">The sequence shown here is derived from an EMBL/GenBank/DDBJ whole genome shotgun (WGS) entry which is preliminary data.</text>
</comment>
<feature type="transmembrane region" description="Helical" evidence="16">
    <location>
        <begin position="276"/>
        <end position="294"/>
    </location>
</feature>
<comment type="subcellular location">
    <subcellularLocation>
        <location evidence="2">Endomembrane system</location>
        <topology evidence="2">Multi-pass membrane protein</topology>
    </subcellularLocation>
</comment>
<evidence type="ECO:0000256" key="3">
    <source>
        <dbReference type="ARBA" id="ARBA00010441"/>
    </source>
</evidence>
<keyword evidence="6" id="KW-0444">Lipid biosynthesis</keyword>
<feature type="transmembrane region" description="Helical" evidence="16">
    <location>
        <begin position="254"/>
        <end position="270"/>
    </location>
</feature>
<dbReference type="Pfam" id="PF01066">
    <property type="entry name" value="CDP-OH_P_transf"/>
    <property type="match status" value="1"/>
</dbReference>
<accession>A0A7W7ZGJ9</accession>
<dbReference type="EMBL" id="JACHIP010000006">
    <property type="protein sequence ID" value="MBB5059530.1"/>
    <property type="molecule type" value="Genomic_DNA"/>
</dbReference>
<feature type="transmembrane region" description="Helical" evidence="16">
    <location>
        <begin position="78"/>
        <end position="95"/>
    </location>
</feature>
<feature type="transmembrane region" description="Helical" evidence="16">
    <location>
        <begin position="222"/>
        <end position="242"/>
    </location>
</feature>
<dbReference type="Proteomes" id="UP000540989">
    <property type="component" value="Unassembled WGS sequence"/>
</dbReference>
<dbReference type="InterPro" id="IPR004533">
    <property type="entry name" value="CDP-diaglyc--ser_O-PTrfase"/>
</dbReference>
<evidence type="ECO:0000256" key="9">
    <source>
        <dbReference type="ARBA" id="ARBA00022989"/>
    </source>
</evidence>
<organism evidence="17 18">
    <name type="scientific">Granulicella aggregans</name>
    <dbReference type="NCBI Taxonomy" id="474949"/>
    <lineage>
        <taxon>Bacteria</taxon>
        <taxon>Pseudomonadati</taxon>
        <taxon>Acidobacteriota</taxon>
        <taxon>Terriglobia</taxon>
        <taxon>Terriglobales</taxon>
        <taxon>Acidobacteriaceae</taxon>
        <taxon>Granulicella</taxon>
    </lineage>
</organism>
<evidence type="ECO:0000256" key="16">
    <source>
        <dbReference type="SAM" id="Phobius"/>
    </source>
</evidence>
<evidence type="ECO:0000256" key="5">
    <source>
        <dbReference type="ARBA" id="ARBA00017171"/>
    </source>
</evidence>
<sequence>MPDDLVSPGTEPLPEVPLEPTPAFFVATTSAPDPAVKPVRKPRRGMYVLPSLFTAGNIAAGYYAITQSVQGSVADPNYFDRAALAIGFAVLFDGLDGRIARMTNTTSEFGKELDSLADVITFGVAPSLLAYIWGFRMLPLLAYPMLRERILHVGVFVCFLFLICGASRLARFNVSVNPQPRNPGRPGRKYFVGMPIPAGAGVLAAVVHFFRGSPIVDARMSILWLGLIAGTGFLMVSSWRFWSGKEINLGASHPVRQLLILAIVVAVLVMESEWALLIIALGYLVSGVLARLAYSWSRERRRSAQGGSA</sequence>
<keyword evidence="8 16" id="KW-0812">Transmembrane</keyword>
<evidence type="ECO:0000313" key="17">
    <source>
        <dbReference type="EMBL" id="MBB5059530.1"/>
    </source>
</evidence>
<evidence type="ECO:0000256" key="4">
    <source>
        <dbReference type="ARBA" id="ARBA00013174"/>
    </source>
</evidence>
<dbReference type="PROSITE" id="PS00379">
    <property type="entry name" value="CDP_ALCOHOL_P_TRANSF"/>
    <property type="match status" value="1"/>
</dbReference>
<name>A0A7W7ZGJ9_9BACT</name>
<dbReference type="GO" id="GO:0016020">
    <property type="term" value="C:membrane"/>
    <property type="evidence" value="ECO:0007669"/>
    <property type="project" value="InterPro"/>
</dbReference>
<dbReference type="InterPro" id="IPR043130">
    <property type="entry name" value="CDP-OH_PTrfase_TM_dom"/>
</dbReference>
<evidence type="ECO:0000256" key="1">
    <source>
        <dbReference type="ARBA" id="ARBA00000287"/>
    </source>
</evidence>
<evidence type="ECO:0000256" key="14">
    <source>
        <dbReference type="ARBA" id="ARBA00032361"/>
    </source>
</evidence>
<evidence type="ECO:0000256" key="11">
    <source>
        <dbReference type="ARBA" id="ARBA00023136"/>
    </source>
</evidence>
<evidence type="ECO:0000256" key="15">
    <source>
        <dbReference type="RuleBase" id="RU003750"/>
    </source>
</evidence>
<evidence type="ECO:0000256" key="13">
    <source>
        <dbReference type="ARBA" id="ARBA00023264"/>
    </source>
</evidence>
<dbReference type="Gene3D" id="1.20.120.1760">
    <property type="match status" value="1"/>
</dbReference>
<evidence type="ECO:0000256" key="10">
    <source>
        <dbReference type="ARBA" id="ARBA00023098"/>
    </source>
</evidence>
<dbReference type="EC" id="2.7.8.8" evidence="4"/>
<comment type="similarity">
    <text evidence="3 15">Belongs to the CDP-alcohol phosphatidyltransferase class-I family.</text>
</comment>
<reference evidence="17 18" key="1">
    <citation type="submission" date="2020-08" db="EMBL/GenBank/DDBJ databases">
        <title>Genomic Encyclopedia of Type Strains, Phase IV (KMG-V): Genome sequencing to study the core and pangenomes of soil and plant-associated prokaryotes.</title>
        <authorList>
            <person name="Whitman W."/>
        </authorList>
    </citation>
    <scope>NUCLEOTIDE SEQUENCE [LARGE SCALE GENOMIC DNA]</scope>
    <source>
        <strain evidence="17 18">M8UP14</strain>
    </source>
</reference>
<dbReference type="InterPro" id="IPR000462">
    <property type="entry name" value="CDP-OH_P_trans"/>
</dbReference>
<feature type="transmembrane region" description="Helical" evidence="16">
    <location>
        <begin position="150"/>
        <end position="170"/>
    </location>
</feature>
<dbReference type="GO" id="GO:0003882">
    <property type="term" value="F:CDP-diacylglycerol-serine O-phosphatidyltransferase activity"/>
    <property type="evidence" value="ECO:0007669"/>
    <property type="project" value="UniProtKB-EC"/>
</dbReference>
<evidence type="ECO:0000256" key="12">
    <source>
        <dbReference type="ARBA" id="ARBA00023209"/>
    </source>
</evidence>
<keyword evidence="11 16" id="KW-0472">Membrane</keyword>
<dbReference type="PANTHER" id="PTHR14269:SF61">
    <property type="entry name" value="CDP-DIACYLGLYCEROL--SERINE O-PHOSPHATIDYLTRANSFERASE"/>
    <property type="match status" value="1"/>
</dbReference>
<keyword evidence="13" id="KW-1208">Phospholipid metabolism</keyword>
<dbReference type="AlphaFoldDB" id="A0A7W7ZGJ9"/>
<comment type="catalytic activity">
    <reaction evidence="1">
        <text>a CDP-1,2-diacyl-sn-glycerol + L-serine = a 1,2-diacyl-sn-glycero-3-phospho-L-serine + CMP + H(+)</text>
        <dbReference type="Rhea" id="RHEA:16913"/>
        <dbReference type="ChEBI" id="CHEBI:15378"/>
        <dbReference type="ChEBI" id="CHEBI:33384"/>
        <dbReference type="ChEBI" id="CHEBI:57262"/>
        <dbReference type="ChEBI" id="CHEBI:58332"/>
        <dbReference type="ChEBI" id="CHEBI:60377"/>
        <dbReference type="EC" id="2.7.8.8"/>
    </reaction>
</comment>
<keyword evidence="18" id="KW-1185">Reference proteome</keyword>
<keyword evidence="7 15" id="KW-0808">Transferase</keyword>
<dbReference type="GO" id="GO:0012505">
    <property type="term" value="C:endomembrane system"/>
    <property type="evidence" value="ECO:0007669"/>
    <property type="project" value="UniProtKB-SubCell"/>
</dbReference>
<evidence type="ECO:0000256" key="7">
    <source>
        <dbReference type="ARBA" id="ARBA00022679"/>
    </source>
</evidence>
<evidence type="ECO:0000256" key="8">
    <source>
        <dbReference type="ARBA" id="ARBA00022692"/>
    </source>
</evidence>